<feature type="domain" description="Glutamate synthase" evidence="4">
    <location>
        <begin position="126"/>
        <end position="432"/>
    </location>
</feature>
<accession>A0A8J3F9L5</accession>
<evidence type="ECO:0000256" key="2">
    <source>
        <dbReference type="SAM" id="MobiDB-lite"/>
    </source>
</evidence>
<keyword evidence="3" id="KW-1133">Transmembrane helix</keyword>
<dbReference type="EMBL" id="BMOF01000005">
    <property type="protein sequence ID" value="GGJ94191.1"/>
    <property type="molecule type" value="Genomic_DNA"/>
</dbReference>
<dbReference type="InterPro" id="IPR013785">
    <property type="entry name" value="Aldolase_TIM"/>
</dbReference>
<gene>
    <name evidence="5" type="ORF">GCM10007043_05020</name>
</gene>
<protein>
    <submittedName>
        <fullName evidence="5">FMN-binding glutamate synthase family protein</fullName>
    </submittedName>
</protein>
<dbReference type="GO" id="GO:0015930">
    <property type="term" value="F:glutamate synthase activity"/>
    <property type="evidence" value="ECO:0007669"/>
    <property type="project" value="InterPro"/>
</dbReference>
<name>A0A8J3F9L5_9BACI</name>
<feature type="compositionally biased region" description="Pro residues" evidence="2">
    <location>
        <begin position="470"/>
        <end position="480"/>
    </location>
</feature>
<evidence type="ECO:0000313" key="6">
    <source>
        <dbReference type="Proteomes" id="UP000637720"/>
    </source>
</evidence>
<dbReference type="SUPFAM" id="SSF51395">
    <property type="entry name" value="FMN-linked oxidoreductases"/>
    <property type="match status" value="1"/>
</dbReference>
<dbReference type="PANTHER" id="PTHR43819:SF1">
    <property type="entry name" value="ARCHAEAL-TYPE GLUTAMATE SYNTHASE [NADPH]"/>
    <property type="match status" value="1"/>
</dbReference>
<organism evidence="5 6">
    <name type="scientific">Calditerricola satsumensis</name>
    <dbReference type="NCBI Taxonomy" id="373054"/>
    <lineage>
        <taxon>Bacteria</taxon>
        <taxon>Bacillati</taxon>
        <taxon>Bacillota</taxon>
        <taxon>Bacilli</taxon>
        <taxon>Bacillales</taxon>
        <taxon>Bacillaceae</taxon>
        <taxon>Calditerricola</taxon>
    </lineage>
</organism>
<evidence type="ECO:0000313" key="5">
    <source>
        <dbReference type="EMBL" id="GGJ94191.1"/>
    </source>
</evidence>
<feature type="region of interest" description="Disordered" evidence="2">
    <location>
        <begin position="462"/>
        <end position="484"/>
    </location>
</feature>
<comment type="caution">
    <text evidence="5">The sequence shown here is derived from an EMBL/GenBank/DDBJ whole genome shotgun (WGS) entry which is preliminary data.</text>
</comment>
<proteinExistence type="inferred from homology"/>
<dbReference type="GO" id="GO:0006537">
    <property type="term" value="P:glutamate biosynthetic process"/>
    <property type="evidence" value="ECO:0007669"/>
    <property type="project" value="InterPro"/>
</dbReference>
<reference evidence="5" key="2">
    <citation type="submission" date="2020-09" db="EMBL/GenBank/DDBJ databases">
        <authorList>
            <person name="Sun Q."/>
            <person name="Ohkuma M."/>
        </authorList>
    </citation>
    <scope>NUCLEOTIDE SEQUENCE</scope>
    <source>
        <strain evidence="5">JCM 14719</strain>
    </source>
</reference>
<dbReference type="AlphaFoldDB" id="A0A8J3F9L5"/>
<feature type="transmembrane region" description="Helical" evidence="3">
    <location>
        <begin position="6"/>
        <end position="27"/>
    </location>
</feature>
<dbReference type="Pfam" id="PF01645">
    <property type="entry name" value="Glu_synthase"/>
    <property type="match status" value="1"/>
</dbReference>
<dbReference type="Gene3D" id="3.20.20.70">
    <property type="entry name" value="Aldolase class I"/>
    <property type="match status" value="1"/>
</dbReference>
<dbReference type="Proteomes" id="UP000637720">
    <property type="component" value="Unassembled WGS sequence"/>
</dbReference>
<evidence type="ECO:0000256" key="3">
    <source>
        <dbReference type="SAM" id="Phobius"/>
    </source>
</evidence>
<evidence type="ECO:0000256" key="1">
    <source>
        <dbReference type="ARBA" id="ARBA00009716"/>
    </source>
</evidence>
<dbReference type="InterPro" id="IPR002932">
    <property type="entry name" value="Glu_synthdom"/>
</dbReference>
<reference evidence="5" key="1">
    <citation type="journal article" date="2014" name="Int. J. Syst. Evol. Microbiol.">
        <title>Complete genome sequence of Corynebacterium casei LMG S-19264T (=DSM 44701T), isolated from a smear-ripened cheese.</title>
        <authorList>
            <consortium name="US DOE Joint Genome Institute (JGI-PGF)"/>
            <person name="Walter F."/>
            <person name="Albersmeier A."/>
            <person name="Kalinowski J."/>
            <person name="Ruckert C."/>
        </authorList>
    </citation>
    <scope>NUCLEOTIDE SEQUENCE</scope>
    <source>
        <strain evidence="5">JCM 14719</strain>
    </source>
</reference>
<dbReference type="PANTHER" id="PTHR43819">
    <property type="entry name" value="ARCHAEAL-TYPE GLUTAMATE SYNTHASE [NADPH]"/>
    <property type="match status" value="1"/>
</dbReference>
<keyword evidence="6" id="KW-1185">Reference proteome</keyword>
<evidence type="ECO:0000259" key="4">
    <source>
        <dbReference type="Pfam" id="PF01645"/>
    </source>
</evidence>
<dbReference type="CDD" id="cd02808">
    <property type="entry name" value="GltS_FMN"/>
    <property type="match status" value="1"/>
</dbReference>
<comment type="similarity">
    <text evidence="1">Belongs to the glutamate synthase family.</text>
</comment>
<keyword evidence="3" id="KW-0812">Transmembrane</keyword>
<sequence>MREPGWMVLWLIGTAGSLTAALLLVLVSRWWSRRFLRRAFTRLLRDPYMENIWELASGIMRHTPQVAVENSLRAEAGGIIKRPFGSPRRFLHFDHLVFSPAQLVRRPTPEDERVDLAVTIGPCARRPLRVDIPILVSALGYGVGLSAPVKIAIARGAAAVGTATNSGEGPLLPEERQAARHLILQFHRGKWDKDPDTLRQADAIEIWVGQGASAGVESRTEAALLPERAKALMGLRPGEDAVLPARMPGIRTKGDWRRLVDDLKAATGGVPIGMKLVPSGMLEADLDIALEAGVDFITLDGAQAGTKGSAPILQDDFGLPTLFGLCRAVRHLERRGVSGTVSLLIAGGLKTPGECLKAIALGADAVYLGSTVLFAAAHNQIAKTLPWEPPTELVFAWGKLAHRFDPEQGARHVAQFLRAYAAEIEVGIRALGKRAIGEVGREDLVALEPWTAQVTGIPLADGSPTASPWLPDPDGNPKPPSRLKSLVRDGLKRWLS</sequence>
<keyword evidence="3" id="KW-0472">Membrane</keyword>